<dbReference type="Pfam" id="PF14059">
    <property type="entry name" value="DUF4251"/>
    <property type="match status" value="1"/>
</dbReference>
<keyword evidence="3" id="KW-1185">Reference proteome</keyword>
<name>A0A410G2H1_9FLAO</name>
<keyword evidence="1" id="KW-0732">Signal</keyword>
<dbReference type="RefSeq" id="WP_128249872.1">
    <property type="nucleotide sequence ID" value="NZ_CP034951.1"/>
</dbReference>
<feature type="chain" id="PRO_5019326020" evidence="1">
    <location>
        <begin position="22"/>
        <end position="169"/>
    </location>
</feature>
<protein>
    <submittedName>
        <fullName evidence="2">DUF4251 domain-containing protein</fullName>
    </submittedName>
</protein>
<feature type="signal peptide" evidence="1">
    <location>
        <begin position="1"/>
        <end position="21"/>
    </location>
</feature>
<gene>
    <name evidence="2" type="ORF">EI546_06975</name>
</gene>
<accession>A0A410G2H1</accession>
<dbReference type="InterPro" id="IPR025347">
    <property type="entry name" value="DUF4251"/>
</dbReference>
<evidence type="ECO:0000313" key="2">
    <source>
        <dbReference type="EMBL" id="QAA81484.1"/>
    </source>
</evidence>
<evidence type="ECO:0000313" key="3">
    <source>
        <dbReference type="Proteomes" id="UP000285517"/>
    </source>
</evidence>
<dbReference type="EMBL" id="CP034951">
    <property type="protein sequence ID" value="QAA81484.1"/>
    <property type="molecule type" value="Genomic_DNA"/>
</dbReference>
<organism evidence="2 3">
    <name type="scientific">Aequorivita ciconiae</name>
    <dbReference type="NCBI Taxonomy" id="2494375"/>
    <lineage>
        <taxon>Bacteria</taxon>
        <taxon>Pseudomonadati</taxon>
        <taxon>Bacteroidota</taxon>
        <taxon>Flavobacteriia</taxon>
        <taxon>Flavobacteriales</taxon>
        <taxon>Flavobacteriaceae</taxon>
        <taxon>Aequorivita</taxon>
    </lineage>
</organism>
<sequence length="169" mass="18589">MKTQGIFLAVLVCFLFGNVSAQEKQIKSNTNKATISADRLDNLLDSKTFEFIATRAFPLSGTPKNLAGDSYTVTFSPEMIVSNLPFYGKAYSAVGMTEDTGMSFKGKPENFTVTKKDGYRLYSTVHDGDTYRITLSVSDSGYGRLTINSNDRETISYQGEIVEVSIIAK</sequence>
<reference evidence="2 3" key="1">
    <citation type="submission" date="2019-01" db="EMBL/GenBank/DDBJ databases">
        <title>Complete genome sequencing of Aequorivita sp. H23M31.</title>
        <authorList>
            <person name="Bae J.-W."/>
        </authorList>
    </citation>
    <scope>NUCLEOTIDE SEQUENCE [LARGE SCALE GENOMIC DNA]</scope>
    <source>
        <strain evidence="2 3">H23M31</strain>
    </source>
</reference>
<dbReference type="Proteomes" id="UP000285517">
    <property type="component" value="Chromosome"/>
</dbReference>
<dbReference type="KEGG" id="aev:EI546_06975"/>
<proteinExistence type="predicted"/>
<evidence type="ECO:0000256" key="1">
    <source>
        <dbReference type="SAM" id="SignalP"/>
    </source>
</evidence>
<dbReference type="Gene3D" id="2.40.128.410">
    <property type="match status" value="1"/>
</dbReference>
<dbReference type="AlphaFoldDB" id="A0A410G2H1"/>
<dbReference type="OrthoDB" id="1097715at2"/>